<dbReference type="OMA" id="RLAIWIN"/>
<feature type="domain" description="BBS2 hairpin" evidence="5">
    <location>
        <begin position="399"/>
        <end position="464"/>
    </location>
</feature>
<evidence type="ECO:0000259" key="5">
    <source>
        <dbReference type="Pfam" id="PF23353"/>
    </source>
</evidence>
<dbReference type="EMBL" id="CDMY01000656">
    <property type="protein sequence ID" value="CEM28645.1"/>
    <property type="molecule type" value="Genomic_DNA"/>
</dbReference>
<dbReference type="GO" id="GO:0031514">
    <property type="term" value="C:motile cilium"/>
    <property type="evidence" value="ECO:0007669"/>
    <property type="project" value="TreeGrafter"/>
</dbReference>
<dbReference type="InterPro" id="IPR055381">
    <property type="entry name" value="BBS2_CtH_dom"/>
</dbReference>
<name>A0A0G4GGA2_VITBC</name>
<feature type="domain" description="BBS2 C-terminal helix bundle" evidence="4">
    <location>
        <begin position="471"/>
        <end position="494"/>
    </location>
</feature>
<dbReference type="Proteomes" id="UP000041254">
    <property type="component" value="Unassembled WGS sequence"/>
</dbReference>
<dbReference type="Pfam" id="PF23353">
    <property type="entry name" value="BBS2_hp"/>
    <property type="match status" value="1"/>
</dbReference>
<dbReference type="STRING" id="1169540.A0A0G4GGA2"/>
<evidence type="ECO:0000256" key="1">
    <source>
        <dbReference type="SAM" id="Coils"/>
    </source>
</evidence>
<dbReference type="GO" id="GO:0016020">
    <property type="term" value="C:membrane"/>
    <property type="evidence" value="ECO:0007669"/>
    <property type="project" value="TreeGrafter"/>
</dbReference>
<feature type="region of interest" description="Disordered" evidence="2">
    <location>
        <begin position="35"/>
        <end position="54"/>
    </location>
</feature>
<evidence type="ECO:0000259" key="3">
    <source>
        <dbReference type="Pfam" id="PF14782"/>
    </source>
</evidence>
<dbReference type="Pfam" id="PF23351">
    <property type="entry name" value="BBS2_CtH"/>
    <property type="match status" value="1"/>
</dbReference>
<dbReference type="AlphaFoldDB" id="A0A0G4GGA2"/>
<reference evidence="6 7" key="1">
    <citation type="submission" date="2014-11" db="EMBL/GenBank/DDBJ databases">
        <authorList>
            <person name="Zhu J."/>
            <person name="Qi W."/>
            <person name="Song R."/>
        </authorList>
    </citation>
    <scope>NUCLEOTIDE SEQUENCE [LARGE SCALE GENOMIC DNA]</scope>
</reference>
<feature type="domain" description="BBS2 GAE" evidence="3">
    <location>
        <begin position="121"/>
        <end position="207"/>
    </location>
</feature>
<dbReference type="GO" id="GO:0036064">
    <property type="term" value="C:ciliary basal body"/>
    <property type="evidence" value="ECO:0007669"/>
    <property type="project" value="TreeGrafter"/>
</dbReference>
<gene>
    <name evidence="6" type="ORF">Vbra_17745</name>
</gene>
<evidence type="ECO:0000313" key="7">
    <source>
        <dbReference type="Proteomes" id="UP000041254"/>
    </source>
</evidence>
<dbReference type="GO" id="GO:1905515">
    <property type="term" value="P:non-motile cilium assembly"/>
    <property type="evidence" value="ECO:0007669"/>
    <property type="project" value="InterPro"/>
</dbReference>
<sequence>MAYDYRGDGHMNLIAVNTNGDVRGWVAAPDTDRLQKELQRAPQKRRSRLGRGGGEVDTYATAAEANEAYRSLLREKQTLLKELTSYEANMKALTTTSHEASPSSAGVIPPDTQLTWTLLPNAAEGAVELTLQLSNHCVIRAVVLLGEGLFEGDCCTLHPMPPANNVTVRIAPARNVSTSLSVRAFVGLSASSTQYHLFELEVAFPKFAMYAAVTPDTETFNQYTAMKEESYVVFDAPEEAAKFVGWFEHAFALSPDDRTRVRQALRACKQPGGCAEVVFTSLRPAKDTNDQPGDCLGISLSAPDAAAAAGGGSGLPRVRVVCGDMEALSDVIAHMAEYFKIDQLDTIAHVPQELDRLGGVLGRVEGLQAARAKMTAEMADNSQLVSVCVVVGCQVSVCHQVKSLVLKAEEARILNRMSVAKQLFTQLQQLNQEMVGEYVKRCGNYDALMAELKDLNTSIQRAANLRVGASRTRVVSACRQALKAQNMPELFKVISTGHPSASGAATQNV</sequence>
<dbReference type="InterPro" id="IPR016616">
    <property type="entry name" value="Bardet-Biedl_syndrome_2_prot"/>
</dbReference>
<feature type="coiled-coil region" evidence="1">
    <location>
        <begin position="62"/>
        <end position="96"/>
    </location>
</feature>
<dbReference type="InterPro" id="IPR029333">
    <property type="entry name" value="BBS2_GAE_dom"/>
</dbReference>
<proteinExistence type="predicted"/>
<dbReference type="InParanoid" id="A0A0G4GGA2"/>
<accession>A0A0G4GGA2</accession>
<keyword evidence="7" id="KW-1185">Reference proteome</keyword>
<dbReference type="InterPro" id="IPR055380">
    <property type="entry name" value="BBS2_hp_dom"/>
</dbReference>
<dbReference type="PANTHER" id="PTHR32465:SF0">
    <property type="entry name" value="BARDET-BIEDL SYNDROME 2 PROTEIN"/>
    <property type="match status" value="1"/>
</dbReference>
<evidence type="ECO:0000256" key="2">
    <source>
        <dbReference type="SAM" id="MobiDB-lite"/>
    </source>
</evidence>
<evidence type="ECO:0000259" key="4">
    <source>
        <dbReference type="Pfam" id="PF23351"/>
    </source>
</evidence>
<organism evidence="6 7">
    <name type="scientific">Vitrella brassicaformis (strain CCMP3155)</name>
    <dbReference type="NCBI Taxonomy" id="1169540"/>
    <lineage>
        <taxon>Eukaryota</taxon>
        <taxon>Sar</taxon>
        <taxon>Alveolata</taxon>
        <taxon>Colpodellida</taxon>
        <taxon>Vitrellaceae</taxon>
        <taxon>Vitrella</taxon>
    </lineage>
</organism>
<dbReference type="Pfam" id="PF14782">
    <property type="entry name" value="BBS2_GAE"/>
    <property type="match status" value="1"/>
</dbReference>
<dbReference type="VEuPathDB" id="CryptoDB:Vbra_17745"/>
<evidence type="ECO:0008006" key="8">
    <source>
        <dbReference type="Google" id="ProtNLM"/>
    </source>
</evidence>
<protein>
    <recommendedName>
        <fullName evidence="8">Ciliary BBSome complex subunit 2 C-terminal domain-containing protein</fullName>
    </recommendedName>
</protein>
<dbReference type="OrthoDB" id="2120021at2759"/>
<dbReference type="GO" id="GO:0034464">
    <property type="term" value="C:BBSome"/>
    <property type="evidence" value="ECO:0007669"/>
    <property type="project" value="InterPro"/>
</dbReference>
<dbReference type="PANTHER" id="PTHR32465">
    <property type="entry name" value="BARDET-BIEDL SYNDROME 2 PROTEIN"/>
    <property type="match status" value="1"/>
</dbReference>
<evidence type="ECO:0000313" key="6">
    <source>
        <dbReference type="EMBL" id="CEM28645.1"/>
    </source>
</evidence>
<keyword evidence="1" id="KW-0175">Coiled coil</keyword>